<comment type="caution">
    <text evidence="1">The sequence shown here is derived from an EMBL/GenBank/DDBJ whole genome shotgun (WGS) entry which is preliminary data.</text>
</comment>
<name>A0A8X7TUP1_BRACI</name>
<evidence type="ECO:0000313" key="1">
    <source>
        <dbReference type="EMBL" id="KAG2255047.1"/>
    </source>
</evidence>
<protein>
    <submittedName>
        <fullName evidence="1">Uncharacterized protein</fullName>
    </submittedName>
</protein>
<dbReference type="Proteomes" id="UP000886595">
    <property type="component" value="Unassembled WGS sequence"/>
</dbReference>
<accession>A0A8X7TUP1</accession>
<gene>
    <name evidence="1" type="ORF">Bca52824_074341</name>
</gene>
<dbReference type="AlphaFoldDB" id="A0A8X7TUP1"/>
<dbReference type="OrthoDB" id="342281at2759"/>
<sequence>MAFSGLESRNAEVDGLVKATTSTMQVQVELVDKKIEKDSKALQQELEAKASAFLMQHSDPYLVGKGSSWFATTGRKAHTNAIRLRGPIVPEAFTLEHVAKVNETCTV</sequence>
<reference evidence="1 2" key="1">
    <citation type="submission" date="2020-02" db="EMBL/GenBank/DDBJ databases">
        <authorList>
            <person name="Ma Q."/>
            <person name="Huang Y."/>
            <person name="Song X."/>
            <person name="Pei D."/>
        </authorList>
    </citation>
    <scope>NUCLEOTIDE SEQUENCE [LARGE SCALE GENOMIC DNA]</scope>
    <source>
        <strain evidence="1">Sxm20200214</strain>
        <tissue evidence="1">Leaf</tissue>
    </source>
</reference>
<organism evidence="1 2">
    <name type="scientific">Brassica carinata</name>
    <name type="common">Ethiopian mustard</name>
    <name type="synonym">Abyssinian cabbage</name>
    <dbReference type="NCBI Taxonomy" id="52824"/>
    <lineage>
        <taxon>Eukaryota</taxon>
        <taxon>Viridiplantae</taxon>
        <taxon>Streptophyta</taxon>
        <taxon>Embryophyta</taxon>
        <taxon>Tracheophyta</taxon>
        <taxon>Spermatophyta</taxon>
        <taxon>Magnoliopsida</taxon>
        <taxon>eudicotyledons</taxon>
        <taxon>Gunneridae</taxon>
        <taxon>Pentapetalae</taxon>
        <taxon>rosids</taxon>
        <taxon>malvids</taxon>
        <taxon>Brassicales</taxon>
        <taxon>Brassicaceae</taxon>
        <taxon>Brassiceae</taxon>
        <taxon>Brassica</taxon>
    </lineage>
</organism>
<proteinExistence type="predicted"/>
<dbReference type="EMBL" id="JAAMPC010000015">
    <property type="protein sequence ID" value="KAG2255047.1"/>
    <property type="molecule type" value="Genomic_DNA"/>
</dbReference>
<evidence type="ECO:0000313" key="2">
    <source>
        <dbReference type="Proteomes" id="UP000886595"/>
    </source>
</evidence>
<keyword evidence="2" id="KW-1185">Reference proteome</keyword>